<keyword evidence="1" id="KW-0344">Guanine-nucleotide releasing factor</keyword>
<dbReference type="AlphaFoldDB" id="A0A484AT04"/>
<protein>
    <recommendedName>
        <fullName evidence="2">N-terminal Ras-GEF domain-containing protein</fullName>
    </recommendedName>
</protein>
<dbReference type="InterPro" id="IPR000651">
    <property type="entry name" value="Ras-like_Gua-exchang_fac_N"/>
</dbReference>
<feature type="domain" description="N-terminal Ras-GEF" evidence="2">
    <location>
        <begin position="51"/>
        <end position="99"/>
    </location>
</feature>
<dbReference type="Proteomes" id="UP000295192">
    <property type="component" value="Unassembled WGS sequence"/>
</dbReference>
<accession>A0A484AT04</accession>
<dbReference type="OMA" id="MCNDDSS"/>
<dbReference type="GO" id="GO:0005085">
    <property type="term" value="F:guanyl-nucleotide exchange factor activity"/>
    <property type="evidence" value="ECO:0007669"/>
    <property type="project" value="UniProtKB-KW"/>
</dbReference>
<evidence type="ECO:0000259" key="2">
    <source>
        <dbReference type="PROSITE" id="PS50212"/>
    </source>
</evidence>
<dbReference type="EMBL" id="LSRL02000999">
    <property type="protein sequence ID" value="TDG39508.1"/>
    <property type="molecule type" value="Genomic_DNA"/>
</dbReference>
<comment type="caution">
    <text evidence="3">The sequence shown here is derived from an EMBL/GenBank/DDBJ whole genome shotgun (WGS) entry which is preliminary data.</text>
</comment>
<keyword evidence="4" id="KW-1185">Reference proteome</keyword>
<reference evidence="3 4" key="1">
    <citation type="journal article" date="2019" name="J. Hered.">
        <title>An Improved Genome Assembly for Drosophila navojoa, the Basal Species in the mojavensis Cluster.</title>
        <authorList>
            <person name="Vanderlinde T."/>
            <person name="Dupim E.G."/>
            <person name="Nazario-Yepiz N.O."/>
            <person name="Carvalho A.B."/>
        </authorList>
    </citation>
    <scope>NUCLEOTIDE SEQUENCE [LARGE SCALE GENOMIC DNA]</scope>
    <source>
        <strain evidence="3">Navoj_Jal97</strain>
        <tissue evidence="3">Whole organism</tissue>
    </source>
</reference>
<evidence type="ECO:0000256" key="1">
    <source>
        <dbReference type="PROSITE-ProRule" id="PRU00135"/>
    </source>
</evidence>
<evidence type="ECO:0000313" key="3">
    <source>
        <dbReference type="EMBL" id="TDG39508.1"/>
    </source>
</evidence>
<evidence type="ECO:0000313" key="4">
    <source>
        <dbReference type="Proteomes" id="UP000295192"/>
    </source>
</evidence>
<proteinExistence type="predicted"/>
<organism evidence="3 4">
    <name type="scientific">Drosophila navojoa</name>
    <name type="common">Fruit fly</name>
    <dbReference type="NCBI Taxonomy" id="7232"/>
    <lineage>
        <taxon>Eukaryota</taxon>
        <taxon>Metazoa</taxon>
        <taxon>Ecdysozoa</taxon>
        <taxon>Arthropoda</taxon>
        <taxon>Hexapoda</taxon>
        <taxon>Insecta</taxon>
        <taxon>Pterygota</taxon>
        <taxon>Neoptera</taxon>
        <taxon>Endopterygota</taxon>
        <taxon>Diptera</taxon>
        <taxon>Brachycera</taxon>
        <taxon>Muscomorpha</taxon>
        <taxon>Ephydroidea</taxon>
        <taxon>Drosophilidae</taxon>
        <taxon>Drosophila</taxon>
    </lineage>
</organism>
<gene>
    <name evidence="3" type="ORF">AWZ03_014072</name>
</gene>
<sequence>MSFYKPRFTAVQRAQPLTLDERIELLEMEVDELARDVRAYKNYVNYGSQSEDEAVEGDTEDDLISMVVELTNLHAIEHAEFVRRLLWNTDSFSETDSIF</sequence>
<name>A0A484AT04_DRONA</name>
<dbReference type="PROSITE" id="PS50212">
    <property type="entry name" value="RASGEF_NTER"/>
    <property type="match status" value="1"/>
</dbReference>